<sequence>MTNRTPLALPPLVPTRDAAHRRIVAIRPSEYARSRNHLDGAVTGLSPYLTHGLVSLAEVLRGAAARHPMKVGDKFVFELGWRAYFHHVWAHRGDAIFASLHEGPLPESAYRREVPADLREGRTGVAAIDQAVHTLYASGTLHNHARMWLASYAVHVRKIHWCVAADWLYGHLLDGDLASNHLSWQWVAGTGSQKPYLFNAENVARHAPPDWHSPGSVIDAGYEALEALAKNPEPVDPPEADRPGVIEPTLSATPPADHVCKAPAAADVRGREVWLVHPWSLGELPDDLPPQTIVIGLWLADFHRRRPWNARRWDFVATRMAALTPLRWHGDAAAIGKALSAAKRVRCIAEPHLEPWLSNWATGRPAPALFPPVDPCCESFSQWWNRSTAGLASVATLLAHADRADEDGRY</sequence>
<evidence type="ECO:0000256" key="3">
    <source>
        <dbReference type="PIRSR" id="PIRSR602081-1"/>
    </source>
</evidence>
<evidence type="ECO:0000256" key="1">
    <source>
        <dbReference type="ARBA" id="ARBA00022630"/>
    </source>
</evidence>
<protein>
    <submittedName>
        <fullName evidence="5">Deoxyribodipyrimidine photo-lyase</fullName>
    </submittedName>
</protein>
<feature type="binding site" evidence="3">
    <location>
        <begin position="174"/>
        <end position="176"/>
    </location>
    <ligand>
        <name>FAD</name>
        <dbReference type="ChEBI" id="CHEBI:57692"/>
    </ligand>
</feature>
<dbReference type="SUPFAM" id="SSF48173">
    <property type="entry name" value="Cryptochrome/photolyase FAD-binding domain"/>
    <property type="match status" value="1"/>
</dbReference>
<dbReference type="GO" id="GO:0043153">
    <property type="term" value="P:entrainment of circadian clock by photoperiod"/>
    <property type="evidence" value="ECO:0007669"/>
    <property type="project" value="TreeGrafter"/>
</dbReference>
<keyword evidence="6" id="KW-1185">Reference proteome</keyword>
<keyword evidence="1 3" id="KW-0285">Flavoprotein</keyword>
<dbReference type="InterPro" id="IPR005101">
    <property type="entry name" value="Cryptochr/Photolyase_FAD-bd"/>
</dbReference>
<dbReference type="Gene3D" id="1.25.40.80">
    <property type="match status" value="1"/>
</dbReference>
<reference evidence="5 6" key="1">
    <citation type="submission" date="2019-02" db="EMBL/GenBank/DDBJ databases">
        <title>Genomic Encyclopedia of Type Strains, Phase IV (KMG-IV): sequencing the most valuable type-strain genomes for metagenomic binning, comparative biology and taxonomic classification.</title>
        <authorList>
            <person name="Goeker M."/>
        </authorList>
    </citation>
    <scope>NUCLEOTIDE SEQUENCE [LARGE SCALE GENOMIC DNA]</scope>
    <source>
        <strain evidence="5 6">DSM 10617</strain>
    </source>
</reference>
<accession>A0A4V2EUX9</accession>
<dbReference type="PANTHER" id="PTHR11455:SF18">
    <property type="entry name" value="SI:CH1073-390K14.1"/>
    <property type="match status" value="1"/>
</dbReference>
<feature type="binding site" evidence="3">
    <location>
        <begin position="78"/>
        <end position="85"/>
    </location>
    <ligand>
        <name>FAD</name>
        <dbReference type="ChEBI" id="CHEBI:57692"/>
    </ligand>
</feature>
<evidence type="ECO:0000313" key="5">
    <source>
        <dbReference type="EMBL" id="RZS46763.1"/>
    </source>
</evidence>
<proteinExistence type="predicted"/>
<dbReference type="RefSeq" id="WP_130483829.1">
    <property type="nucleotide sequence ID" value="NZ_SGWV01000014.1"/>
</dbReference>
<feature type="binding site" evidence="3">
    <location>
        <position position="31"/>
    </location>
    <ligand>
        <name>FAD</name>
        <dbReference type="ChEBI" id="CHEBI:57692"/>
    </ligand>
</feature>
<dbReference type="GO" id="GO:0071949">
    <property type="term" value="F:FAD binding"/>
    <property type="evidence" value="ECO:0007669"/>
    <property type="project" value="TreeGrafter"/>
</dbReference>
<gene>
    <name evidence="5" type="ORF">EV685_4020</name>
</gene>
<dbReference type="Gene3D" id="1.10.579.10">
    <property type="entry name" value="DNA Cyclobutane Dipyrimidine Photolyase, subunit A, domain 3"/>
    <property type="match status" value="1"/>
</dbReference>
<dbReference type="InterPro" id="IPR036134">
    <property type="entry name" value="Crypto/Photolyase_FAD-like_sf"/>
</dbReference>
<feature type="binding site" evidence="3">
    <location>
        <position position="75"/>
    </location>
    <ligand>
        <name>FAD</name>
        <dbReference type="ChEBI" id="CHEBI:57692"/>
    </ligand>
</feature>
<dbReference type="InterPro" id="IPR002081">
    <property type="entry name" value="Cryptochrome/DNA_photolyase_1"/>
</dbReference>
<evidence type="ECO:0000256" key="2">
    <source>
        <dbReference type="ARBA" id="ARBA00022827"/>
    </source>
</evidence>
<dbReference type="Pfam" id="PF03441">
    <property type="entry name" value="FAD_binding_7"/>
    <property type="match status" value="1"/>
</dbReference>
<evidence type="ECO:0000313" key="6">
    <source>
        <dbReference type="Proteomes" id="UP000293433"/>
    </source>
</evidence>
<keyword evidence="5" id="KW-0456">Lyase</keyword>
<dbReference type="AlphaFoldDB" id="A0A4V2EUX9"/>
<dbReference type="PANTHER" id="PTHR11455">
    <property type="entry name" value="CRYPTOCHROME"/>
    <property type="match status" value="1"/>
</dbReference>
<dbReference type="OrthoDB" id="9772484at2"/>
<dbReference type="Proteomes" id="UP000293433">
    <property type="component" value="Unassembled WGS sequence"/>
</dbReference>
<organism evidence="5 6">
    <name type="scientific">Sphaerotilus mobilis</name>
    <dbReference type="NCBI Taxonomy" id="47994"/>
    <lineage>
        <taxon>Bacteria</taxon>
        <taxon>Pseudomonadati</taxon>
        <taxon>Pseudomonadota</taxon>
        <taxon>Betaproteobacteria</taxon>
        <taxon>Burkholderiales</taxon>
        <taxon>Sphaerotilaceae</taxon>
        <taxon>Sphaerotilus</taxon>
    </lineage>
</organism>
<dbReference type="EMBL" id="SGWV01000014">
    <property type="protein sequence ID" value="RZS46763.1"/>
    <property type="molecule type" value="Genomic_DNA"/>
</dbReference>
<dbReference type="GO" id="GO:0032922">
    <property type="term" value="P:circadian regulation of gene expression"/>
    <property type="evidence" value="ECO:0007669"/>
    <property type="project" value="TreeGrafter"/>
</dbReference>
<feature type="domain" description="Cryptochrome/DNA photolyase FAD-binding" evidence="4">
    <location>
        <begin position="75"/>
        <end position="202"/>
    </location>
</feature>
<dbReference type="GO" id="GO:0003904">
    <property type="term" value="F:deoxyribodipyrimidine photo-lyase activity"/>
    <property type="evidence" value="ECO:0007669"/>
    <property type="project" value="TreeGrafter"/>
</dbReference>
<comment type="caution">
    <text evidence="5">The sequence shown here is derived from an EMBL/GenBank/DDBJ whole genome shotgun (WGS) entry which is preliminary data.</text>
</comment>
<dbReference type="GO" id="GO:0005737">
    <property type="term" value="C:cytoplasm"/>
    <property type="evidence" value="ECO:0007669"/>
    <property type="project" value="TreeGrafter"/>
</dbReference>
<dbReference type="GO" id="GO:0003677">
    <property type="term" value="F:DNA binding"/>
    <property type="evidence" value="ECO:0007669"/>
    <property type="project" value="TreeGrafter"/>
</dbReference>
<keyword evidence="2 3" id="KW-0274">FAD</keyword>
<name>A0A4V2EUX9_9BURK</name>
<evidence type="ECO:0000259" key="4">
    <source>
        <dbReference type="Pfam" id="PF03441"/>
    </source>
</evidence>
<comment type="cofactor">
    <cofactor evidence="3">
        <name>FAD</name>
        <dbReference type="ChEBI" id="CHEBI:57692"/>
    </cofactor>
    <text evidence="3">Binds 1 FAD per subunit.</text>
</comment>